<dbReference type="Gene3D" id="2.10.110.10">
    <property type="entry name" value="Cysteine Rich Protein"/>
    <property type="match status" value="1"/>
</dbReference>
<dbReference type="PROSITE" id="PS50023">
    <property type="entry name" value="LIM_DOMAIN_2"/>
    <property type="match status" value="1"/>
</dbReference>
<keyword evidence="2 4" id="KW-0862">Zinc</keyword>
<feature type="region of interest" description="Disordered" evidence="5">
    <location>
        <begin position="369"/>
        <end position="505"/>
    </location>
</feature>
<evidence type="ECO:0000256" key="2">
    <source>
        <dbReference type="ARBA" id="ARBA00022833"/>
    </source>
</evidence>
<dbReference type="GO" id="GO:0008544">
    <property type="term" value="P:epidermis development"/>
    <property type="evidence" value="ECO:0000318"/>
    <property type="project" value="GO_Central"/>
</dbReference>
<feature type="region of interest" description="Disordered" evidence="5">
    <location>
        <begin position="98"/>
        <end position="203"/>
    </location>
</feature>
<evidence type="ECO:0000256" key="4">
    <source>
        <dbReference type="PROSITE-ProRule" id="PRU00125"/>
    </source>
</evidence>
<reference evidence="7" key="1">
    <citation type="submission" date="2024-06" db="UniProtKB">
        <authorList>
            <consortium name="RefSeq"/>
        </authorList>
    </citation>
    <scope>NUCLEOTIDE SEQUENCE [LARGE SCALE GENOMIC DNA]</scope>
    <source>
        <strain evidence="7">J_2021</strain>
    </source>
</reference>
<dbReference type="InterPro" id="IPR001781">
    <property type="entry name" value="Znf_LIM"/>
</dbReference>
<dbReference type="InterPro" id="IPR052621">
    <property type="entry name" value="Cell_Prolif/Cornif_Regul"/>
</dbReference>
<dbReference type="PANTHER" id="PTHR15468:SF7">
    <property type="entry name" value="SCIELLIN"/>
    <property type="match status" value="1"/>
</dbReference>
<feature type="compositionally biased region" description="Basic and acidic residues" evidence="5">
    <location>
        <begin position="116"/>
        <end position="127"/>
    </location>
</feature>
<dbReference type="KEGG" id="xla:108709769"/>
<keyword evidence="3 4" id="KW-0440">LIM domain</keyword>
<feature type="compositionally biased region" description="Polar residues" evidence="5">
    <location>
        <begin position="151"/>
        <end position="184"/>
    </location>
</feature>
<dbReference type="PANTHER" id="PTHR15468">
    <property type="entry name" value="ZNF185"/>
    <property type="match status" value="1"/>
</dbReference>
<feature type="compositionally biased region" description="Polar residues" evidence="5">
    <location>
        <begin position="398"/>
        <end position="407"/>
    </location>
</feature>
<dbReference type="OrthoDB" id="9908139at2759"/>
<feature type="compositionally biased region" description="Low complexity" evidence="5">
    <location>
        <begin position="129"/>
        <end position="142"/>
    </location>
</feature>
<dbReference type="SMART" id="SM00132">
    <property type="entry name" value="LIM"/>
    <property type="match status" value="1"/>
</dbReference>
<dbReference type="RefSeq" id="XP_041440228.1">
    <property type="nucleotide sequence ID" value="XM_041584294.1"/>
</dbReference>
<feature type="compositionally biased region" description="Basic and acidic residues" evidence="5">
    <location>
        <begin position="98"/>
        <end position="107"/>
    </location>
</feature>
<feature type="compositionally biased region" description="Polar residues" evidence="5">
    <location>
        <begin position="473"/>
        <end position="505"/>
    </location>
</feature>
<dbReference type="CDD" id="cd08368">
    <property type="entry name" value="LIM"/>
    <property type="match status" value="1"/>
</dbReference>
<evidence type="ECO:0000256" key="1">
    <source>
        <dbReference type="ARBA" id="ARBA00022723"/>
    </source>
</evidence>
<feature type="compositionally biased region" description="Basic and acidic residues" evidence="5">
    <location>
        <begin position="45"/>
        <end position="58"/>
    </location>
</feature>
<evidence type="ECO:0000259" key="6">
    <source>
        <dbReference type="PROSITE" id="PS50023"/>
    </source>
</evidence>
<gene>
    <name evidence="8" type="primary">LOC108709769</name>
</gene>
<accession>A0A8J1MFC2</accession>
<evidence type="ECO:0000256" key="5">
    <source>
        <dbReference type="SAM" id="MobiDB-lite"/>
    </source>
</evidence>
<dbReference type="GO" id="GO:0005737">
    <property type="term" value="C:cytoplasm"/>
    <property type="evidence" value="ECO:0000318"/>
    <property type="project" value="GO_Central"/>
</dbReference>
<feature type="domain" description="LIM zinc-binding" evidence="6">
    <location>
        <begin position="544"/>
        <end position="610"/>
    </location>
</feature>
<reference evidence="8" key="2">
    <citation type="submission" date="2025-08" db="UniProtKB">
        <authorList>
            <consortium name="RefSeq"/>
        </authorList>
    </citation>
    <scope>IDENTIFICATION</scope>
    <source>
        <strain evidence="8">J_2021</strain>
        <tissue evidence="8">Erythrocytes</tissue>
    </source>
</reference>
<dbReference type="AlphaFoldDB" id="A0A8J1MFC2"/>
<feature type="region of interest" description="Disordered" evidence="5">
    <location>
        <begin position="1"/>
        <end position="59"/>
    </location>
</feature>
<feature type="compositionally biased region" description="Low complexity" evidence="5">
    <location>
        <begin position="455"/>
        <end position="467"/>
    </location>
</feature>
<keyword evidence="7" id="KW-1185">Reference proteome</keyword>
<protein>
    <submittedName>
        <fullName evidence="8">Sciellin isoform X1</fullName>
    </submittedName>
</protein>
<feature type="compositionally biased region" description="Polar residues" evidence="5">
    <location>
        <begin position="425"/>
        <end position="454"/>
    </location>
</feature>
<name>A0A8J1MFC2_XENLA</name>
<dbReference type="Proteomes" id="UP000186698">
    <property type="component" value="Chromosome 2S"/>
</dbReference>
<sequence>MSFFRKSSGNEAKSATLGSVSRQNVIQDTNKRRSLLQDNSWIKNRPTEEENKSKDENFGKNILSHYKSQDNLDRPAEDEGTNRIHNRFKSDDALDRIPLKGASERGNKAATLERLPASDKSEYENKRQSWTPGSRTTATTTSTEDKRKSWTPLNKSTITTTETKHINQPTDKSTTASWIDSAKTSSEKPKVVPRSPTANTDNRNQNIEHIEVSNTKIKSTKGTDELDNFIDIKPSTIKEKPRTDELDKLIDIKPSATKAKPRTDELDKLIDIKPSATKAKPRTDELDNLIDIKPSAIKAKPRTDDLNNLIDIKPSAVKGKTRTDDLNNLIDIKPSAVKGKTSSNTILKEEDLDDFIQVERDAKNIRSRDEDANNLIESKKPESKPRDQGLDDLIAITGDTNKGTVKPTSTNTSNVTSRSSTTSSYVFNEDNQSAPSRNSTTTYTVTEDTHNVPNRRSTTTTRVTESTDAGSRRSASYNVSDNSDAPNQRSNVGYSQETSYSSPPTNTYVYKTSFEDSRSYQSNSAANSIKTVYSTSDRSVIEKDMCTFCRKILGIDAKMILKDLSISCHASCFKCEVCNGDLGGMRAGDSMWIYKQAIHCEPCYFAAREKWII</sequence>
<dbReference type="PROSITE" id="PS00478">
    <property type="entry name" value="LIM_DOMAIN_1"/>
    <property type="match status" value="1"/>
</dbReference>
<keyword evidence="1 4" id="KW-0479">Metal-binding</keyword>
<dbReference type="GO" id="GO:0046872">
    <property type="term" value="F:metal ion binding"/>
    <property type="evidence" value="ECO:0007669"/>
    <property type="project" value="UniProtKB-KW"/>
</dbReference>
<organism evidence="7 8">
    <name type="scientific">Xenopus laevis</name>
    <name type="common">African clawed frog</name>
    <dbReference type="NCBI Taxonomy" id="8355"/>
    <lineage>
        <taxon>Eukaryota</taxon>
        <taxon>Metazoa</taxon>
        <taxon>Chordata</taxon>
        <taxon>Craniata</taxon>
        <taxon>Vertebrata</taxon>
        <taxon>Euteleostomi</taxon>
        <taxon>Amphibia</taxon>
        <taxon>Batrachia</taxon>
        <taxon>Anura</taxon>
        <taxon>Pipoidea</taxon>
        <taxon>Pipidae</taxon>
        <taxon>Xenopodinae</taxon>
        <taxon>Xenopus</taxon>
        <taxon>Xenopus</taxon>
    </lineage>
</organism>
<proteinExistence type="predicted"/>
<evidence type="ECO:0000313" key="7">
    <source>
        <dbReference type="Proteomes" id="UP000186698"/>
    </source>
</evidence>
<feature type="compositionally biased region" description="Polar residues" evidence="5">
    <location>
        <begin position="1"/>
        <end position="28"/>
    </location>
</feature>
<dbReference type="GeneID" id="108709769"/>
<evidence type="ECO:0000256" key="3">
    <source>
        <dbReference type="ARBA" id="ARBA00023038"/>
    </source>
</evidence>
<evidence type="ECO:0000313" key="8">
    <source>
        <dbReference type="RefSeq" id="XP_041440228.1"/>
    </source>
</evidence>
<feature type="compositionally biased region" description="Basic and acidic residues" evidence="5">
    <location>
        <begin position="369"/>
        <end position="389"/>
    </location>
</feature>
<feature type="compositionally biased region" description="Low complexity" evidence="5">
    <location>
        <begin position="408"/>
        <end position="424"/>
    </location>
</feature>